<dbReference type="EMBL" id="CP032097">
    <property type="protein sequence ID" value="AXX94341.1"/>
    <property type="molecule type" value="Genomic_DNA"/>
</dbReference>
<evidence type="ECO:0000256" key="4">
    <source>
        <dbReference type="ARBA" id="ARBA00022448"/>
    </source>
</evidence>
<evidence type="ECO:0000256" key="9">
    <source>
        <dbReference type="ARBA" id="ARBA00022989"/>
    </source>
</evidence>
<keyword evidence="5" id="KW-1003">Cell membrane</keyword>
<feature type="transmembrane region" description="Helical" evidence="17">
    <location>
        <begin position="211"/>
        <end position="230"/>
    </location>
</feature>
<comment type="subcellular location">
    <subcellularLocation>
        <location evidence="1">Cell inner membrane</location>
        <topology evidence="1">Multi-pass membrane protein</topology>
    </subcellularLocation>
</comment>
<keyword evidence="11" id="KW-0406">Ion transport</keyword>
<feature type="chain" id="PRO_5044584710" description="Cation/acetate symporter ActP" evidence="18">
    <location>
        <begin position="18"/>
        <end position="549"/>
    </location>
</feature>
<dbReference type="NCBIfam" id="TIGR00813">
    <property type="entry name" value="sss"/>
    <property type="match status" value="1"/>
</dbReference>
<protein>
    <recommendedName>
        <fullName evidence="3">Cation/acetate symporter ActP</fullName>
    </recommendedName>
    <alternativeName>
        <fullName evidence="15">Acetate permease</fullName>
    </alternativeName>
    <alternativeName>
        <fullName evidence="14">Acetate transporter ActP</fullName>
    </alternativeName>
</protein>
<evidence type="ECO:0000313" key="19">
    <source>
        <dbReference type="EMBL" id="AXX94341.1"/>
    </source>
</evidence>
<keyword evidence="8" id="KW-0769">Symport</keyword>
<evidence type="ECO:0000313" key="21">
    <source>
        <dbReference type="Proteomes" id="UP000262582"/>
    </source>
</evidence>
<organism evidence="20 22">
    <name type="scientific">Arcobacter ellisii</name>
    <dbReference type="NCBI Taxonomy" id="913109"/>
    <lineage>
        <taxon>Bacteria</taxon>
        <taxon>Pseudomonadati</taxon>
        <taxon>Campylobacterota</taxon>
        <taxon>Epsilonproteobacteria</taxon>
        <taxon>Campylobacterales</taxon>
        <taxon>Arcobacteraceae</taxon>
        <taxon>Arcobacter</taxon>
    </lineage>
</organism>
<keyword evidence="10" id="KW-0915">Sodium</keyword>
<dbReference type="InterPro" id="IPR001734">
    <property type="entry name" value="Na/solute_symporter"/>
</dbReference>
<feature type="transmembrane region" description="Helical" evidence="17">
    <location>
        <begin position="29"/>
        <end position="52"/>
    </location>
</feature>
<dbReference type="GO" id="GO:0005886">
    <property type="term" value="C:plasma membrane"/>
    <property type="evidence" value="ECO:0007669"/>
    <property type="project" value="UniProtKB-SubCell"/>
</dbReference>
<feature type="signal peptide" evidence="18">
    <location>
        <begin position="1"/>
        <end position="17"/>
    </location>
</feature>
<evidence type="ECO:0000256" key="14">
    <source>
        <dbReference type="ARBA" id="ARBA00031561"/>
    </source>
</evidence>
<feature type="transmembrane region" description="Helical" evidence="17">
    <location>
        <begin position="296"/>
        <end position="321"/>
    </location>
</feature>
<evidence type="ECO:0000256" key="3">
    <source>
        <dbReference type="ARBA" id="ARBA00018047"/>
    </source>
</evidence>
<keyword evidence="12 17" id="KW-0472">Membrane</keyword>
<dbReference type="CDD" id="cd11480">
    <property type="entry name" value="SLC5sbd_u4"/>
    <property type="match status" value="1"/>
</dbReference>
<keyword evidence="6" id="KW-0997">Cell inner membrane</keyword>
<reference evidence="20 22" key="1">
    <citation type="submission" date="2017-09" db="EMBL/GenBank/DDBJ databases">
        <title>Genomics of the genus Arcobacter.</title>
        <authorList>
            <person name="Perez-Cataluna A."/>
            <person name="Figueras M.J."/>
            <person name="Salas-Masso N."/>
        </authorList>
    </citation>
    <scope>NUCLEOTIDE SEQUENCE [LARGE SCALE GENOMIC DNA]</scope>
    <source>
        <strain evidence="20 22">CECT 7837</strain>
    </source>
</reference>
<evidence type="ECO:0000256" key="5">
    <source>
        <dbReference type="ARBA" id="ARBA00022475"/>
    </source>
</evidence>
<evidence type="ECO:0000313" key="20">
    <source>
        <dbReference type="EMBL" id="RXI31044.1"/>
    </source>
</evidence>
<dbReference type="InterPro" id="IPR018212">
    <property type="entry name" value="Na/solute_symporter_CS"/>
</dbReference>
<keyword evidence="13" id="KW-0739">Sodium transport</keyword>
<dbReference type="RefSeq" id="WP_118916574.1">
    <property type="nucleotide sequence ID" value="NZ_CP032097.1"/>
</dbReference>
<dbReference type="Proteomes" id="UP000290588">
    <property type="component" value="Unassembled WGS sequence"/>
</dbReference>
<evidence type="ECO:0000256" key="1">
    <source>
        <dbReference type="ARBA" id="ARBA00004429"/>
    </source>
</evidence>
<evidence type="ECO:0000256" key="2">
    <source>
        <dbReference type="ARBA" id="ARBA00006434"/>
    </source>
</evidence>
<evidence type="ECO:0000256" key="7">
    <source>
        <dbReference type="ARBA" id="ARBA00022692"/>
    </source>
</evidence>
<dbReference type="AlphaFoldDB" id="A0A347U663"/>
<gene>
    <name evidence="20" type="primary">actP</name>
    <name evidence="19" type="synonym">actP2</name>
    <name evidence="19" type="ORF">AELL_0652</name>
    <name evidence="20" type="ORF">CP962_06135</name>
</gene>
<feature type="transmembrane region" description="Helical" evidence="17">
    <location>
        <begin position="428"/>
        <end position="449"/>
    </location>
</feature>
<evidence type="ECO:0000256" key="10">
    <source>
        <dbReference type="ARBA" id="ARBA00023053"/>
    </source>
</evidence>
<dbReference type="OrthoDB" id="9764416at2"/>
<evidence type="ECO:0000256" key="8">
    <source>
        <dbReference type="ARBA" id="ARBA00022847"/>
    </source>
</evidence>
<sequence>MLRIVTILILFALAMFAAGDATFEGKRDLNISAIIMFFIFIAGTLGITKWAASKTKSASDFYTAGGGISGFQNGMAIAGDYMSAASFLGISGMIYLSGFDGLVYAVGFLVGWPVILFLMAEKLRNLGKFTFTDIAAYRLSQKEIRILAAFGSLSVVTLYLIAQMVGAGKLIQILFGMDYEYAVILVGVMMIVYVTFGGMLATTWVQIIKAVLLLSGVTFMGLMVMAHYGFSFEALATKAVETHTKGQAIMAPGGFISDPISAISLGMALMLGTAGLPHILMRFFTVGNAKEARKSVVYATGFIGYFYLIIAVIGLGAIVFLNSPEGAAYFKDGKLVGGANMAAIHLSHIVGGDIFLGFISAVAFATILAVVSGLTLAGASAISHDIYAIVVKKGLATEADEIKVSKRSVIIIGIVGVILGIAFENQNIAFMVGLAFAIAASANFPILFLSIYWSKLTTRGTFIGGFVGLITAVVLVILSPTVWVEVLGNAQAIFPYKHPALFSVTAAFVAIWFFSITDKSARAKEEIESFEAQNVRANTGIGADGAVAH</sequence>
<keyword evidence="4" id="KW-0813">Transport</keyword>
<feature type="transmembrane region" description="Helical" evidence="17">
    <location>
        <begin position="102"/>
        <end position="123"/>
    </location>
</feature>
<keyword evidence="7 17" id="KW-0812">Transmembrane</keyword>
<dbReference type="PANTHER" id="PTHR48086:SF6">
    <property type="entry name" value="CATION_ACETATE SYMPORTER ACTP"/>
    <property type="match status" value="1"/>
</dbReference>
<comment type="similarity">
    <text evidence="2 16">Belongs to the sodium:solute symporter (SSF) (TC 2.A.21) family.</text>
</comment>
<keyword evidence="21" id="KW-1185">Reference proteome</keyword>
<evidence type="ECO:0000313" key="22">
    <source>
        <dbReference type="Proteomes" id="UP000290588"/>
    </source>
</evidence>
<evidence type="ECO:0000256" key="15">
    <source>
        <dbReference type="ARBA" id="ARBA00032392"/>
    </source>
</evidence>
<dbReference type="PROSITE" id="PS50283">
    <property type="entry name" value="NA_SOLUT_SYMP_3"/>
    <property type="match status" value="1"/>
</dbReference>
<feature type="transmembrane region" description="Helical" evidence="17">
    <location>
        <begin position="496"/>
        <end position="514"/>
    </location>
</feature>
<dbReference type="InterPro" id="IPR050277">
    <property type="entry name" value="Sodium:Solute_Symporter"/>
</dbReference>
<feature type="transmembrane region" description="Helical" evidence="17">
    <location>
        <begin position="182"/>
        <end position="204"/>
    </location>
</feature>
<feature type="transmembrane region" description="Helical" evidence="17">
    <location>
        <begin position="260"/>
        <end position="284"/>
    </location>
</feature>
<dbReference type="GO" id="GO:0015293">
    <property type="term" value="F:symporter activity"/>
    <property type="evidence" value="ECO:0007669"/>
    <property type="project" value="UniProtKB-KW"/>
</dbReference>
<feature type="transmembrane region" description="Helical" evidence="17">
    <location>
        <begin position="73"/>
        <end position="96"/>
    </location>
</feature>
<keyword evidence="9 17" id="KW-1133">Transmembrane helix</keyword>
<evidence type="ECO:0000256" key="16">
    <source>
        <dbReference type="RuleBase" id="RU362091"/>
    </source>
</evidence>
<name>A0A347U663_9BACT</name>
<dbReference type="Proteomes" id="UP000262582">
    <property type="component" value="Chromosome"/>
</dbReference>
<evidence type="ECO:0000256" key="11">
    <source>
        <dbReference type="ARBA" id="ARBA00023065"/>
    </source>
</evidence>
<dbReference type="EMBL" id="NXIG01000005">
    <property type="protein sequence ID" value="RXI31044.1"/>
    <property type="molecule type" value="Genomic_DNA"/>
</dbReference>
<evidence type="ECO:0000256" key="13">
    <source>
        <dbReference type="ARBA" id="ARBA00023201"/>
    </source>
</evidence>
<dbReference type="NCBIfam" id="NF006903">
    <property type="entry name" value="PRK09395.1"/>
    <property type="match status" value="1"/>
</dbReference>
<dbReference type="PROSITE" id="PS00456">
    <property type="entry name" value="NA_SOLUT_SYMP_1"/>
    <property type="match status" value="1"/>
</dbReference>
<dbReference type="GO" id="GO:0015123">
    <property type="term" value="F:acetate transmembrane transporter activity"/>
    <property type="evidence" value="ECO:0007669"/>
    <property type="project" value="TreeGrafter"/>
</dbReference>
<feature type="transmembrane region" description="Helical" evidence="17">
    <location>
        <begin position="404"/>
        <end position="422"/>
    </location>
</feature>
<dbReference type="InterPro" id="IPR038377">
    <property type="entry name" value="Na/Glc_symporter_sf"/>
</dbReference>
<proteinExistence type="inferred from homology"/>
<evidence type="ECO:0000256" key="18">
    <source>
        <dbReference type="SAM" id="SignalP"/>
    </source>
</evidence>
<evidence type="ECO:0000256" key="6">
    <source>
        <dbReference type="ARBA" id="ARBA00022519"/>
    </source>
</evidence>
<dbReference type="GO" id="GO:0006814">
    <property type="term" value="P:sodium ion transport"/>
    <property type="evidence" value="ECO:0007669"/>
    <property type="project" value="UniProtKB-KW"/>
</dbReference>
<dbReference type="GO" id="GO:0006847">
    <property type="term" value="P:plasma membrane acetate transport"/>
    <property type="evidence" value="ECO:0007669"/>
    <property type="project" value="TreeGrafter"/>
</dbReference>
<dbReference type="PANTHER" id="PTHR48086">
    <property type="entry name" value="SODIUM/PROLINE SYMPORTER-RELATED"/>
    <property type="match status" value="1"/>
</dbReference>
<evidence type="ECO:0000256" key="17">
    <source>
        <dbReference type="SAM" id="Phobius"/>
    </source>
</evidence>
<reference evidence="19 21" key="2">
    <citation type="submission" date="2018-08" db="EMBL/GenBank/DDBJ databases">
        <title>Complete genome of the Arcobacter ellisii type strain LMG 26155.</title>
        <authorList>
            <person name="Miller W.G."/>
            <person name="Yee E."/>
            <person name="Bono J.L."/>
        </authorList>
    </citation>
    <scope>NUCLEOTIDE SEQUENCE [LARGE SCALE GENOMIC DNA]</scope>
    <source>
        <strain evidence="19 21">LMG 26155</strain>
    </source>
</reference>
<dbReference type="FunFam" id="1.20.1730.10:FF:000001">
    <property type="entry name" value="Cation/acetate symporter ActP"/>
    <property type="match status" value="1"/>
</dbReference>
<feature type="transmembrane region" description="Helical" evidence="17">
    <location>
        <begin position="461"/>
        <end position="484"/>
    </location>
</feature>
<keyword evidence="18" id="KW-0732">Signal</keyword>
<evidence type="ECO:0000256" key="12">
    <source>
        <dbReference type="ARBA" id="ARBA00023136"/>
    </source>
</evidence>
<dbReference type="KEGG" id="aell:AELL_0652"/>
<feature type="transmembrane region" description="Helical" evidence="17">
    <location>
        <begin position="354"/>
        <end position="383"/>
    </location>
</feature>
<accession>A0A347U663</accession>
<dbReference type="Pfam" id="PF00474">
    <property type="entry name" value="SSF"/>
    <property type="match status" value="1"/>
</dbReference>
<dbReference type="Gene3D" id="1.20.1730.10">
    <property type="entry name" value="Sodium/glucose cotransporter"/>
    <property type="match status" value="1"/>
</dbReference>
<feature type="transmembrane region" description="Helical" evidence="17">
    <location>
        <begin position="144"/>
        <end position="162"/>
    </location>
</feature>